<organism evidence="9 10">
    <name type="scientific">Zostera marina</name>
    <name type="common">Eelgrass</name>
    <dbReference type="NCBI Taxonomy" id="29655"/>
    <lineage>
        <taxon>Eukaryota</taxon>
        <taxon>Viridiplantae</taxon>
        <taxon>Streptophyta</taxon>
        <taxon>Embryophyta</taxon>
        <taxon>Tracheophyta</taxon>
        <taxon>Spermatophyta</taxon>
        <taxon>Magnoliopsida</taxon>
        <taxon>Liliopsida</taxon>
        <taxon>Zosteraceae</taxon>
        <taxon>Zostera</taxon>
    </lineage>
</organism>
<dbReference type="InterPro" id="IPR012349">
    <property type="entry name" value="Split_barrel_FMN-bd"/>
</dbReference>
<dbReference type="Pfam" id="PF12766">
    <property type="entry name" value="Pyridox_oxase_2"/>
    <property type="match status" value="1"/>
</dbReference>
<dbReference type="GO" id="GO:0004733">
    <property type="term" value="F:pyridoxamine phosphate oxidase activity"/>
    <property type="evidence" value="ECO:0007669"/>
    <property type="project" value="UniProtKB-EC"/>
</dbReference>
<evidence type="ECO:0000256" key="7">
    <source>
        <dbReference type="ARBA" id="ARBA00023002"/>
    </source>
</evidence>
<evidence type="ECO:0000259" key="8">
    <source>
        <dbReference type="Pfam" id="PF12766"/>
    </source>
</evidence>
<sequence>MASPAPWKQLLLTALDSNSHLKHANFIQIATVGFNGKPSNRTVVFRGFSGNSDKFQINTDLRTNKVEDIKHCPFAEVCWYFTETWEQFRINGKIDIIDGLNSSPLKLQQRETAWFESSLKSRSQYLGNAPGFPSIYDETSMKQTNLNPSTGPVDAFCLLVFDPEKVDYLNLKSNNRVVFTVSKPQSEGCKNWISKNINP</sequence>
<dbReference type="AlphaFoldDB" id="A0A0K9NSR9"/>
<dbReference type="PANTHER" id="PTHR10851:SF3">
    <property type="entry name" value="PYRIDOXINE_PYRIDOXAMINE 5'-PHOSPHATE OXIDASE 2"/>
    <property type="match status" value="1"/>
</dbReference>
<keyword evidence="6" id="KW-0288">FMN</keyword>
<proteinExistence type="predicted"/>
<feature type="domain" description="Pyridoxamine 5'-phosphate oxidase Alr4036 family FMN-binding" evidence="8">
    <location>
        <begin position="5"/>
        <end position="97"/>
    </location>
</feature>
<dbReference type="Gene3D" id="2.30.110.10">
    <property type="entry name" value="Electron Transport, Fmn-binding Protein, Chain A"/>
    <property type="match status" value="1"/>
</dbReference>
<evidence type="ECO:0000313" key="10">
    <source>
        <dbReference type="Proteomes" id="UP000036987"/>
    </source>
</evidence>
<evidence type="ECO:0000256" key="4">
    <source>
        <dbReference type="ARBA" id="ARBA00012801"/>
    </source>
</evidence>
<dbReference type="UniPathway" id="UPA01068">
    <property type="reaction ID" value="UER00304"/>
</dbReference>
<reference evidence="10" key="1">
    <citation type="journal article" date="2016" name="Nature">
        <title>The genome of the seagrass Zostera marina reveals angiosperm adaptation to the sea.</title>
        <authorList>
            <person name="Olsen J.L."/>
            <person name="Rouze P."/>
            <person name="Verhelst B."/>
            <person name="Lin Y.-C."/>
            <person name="Bayer T."/>
            <person name="Collen J."/>
            <person name="Dattolo E."/>
            <person name="De Paoli E."/>
            <person name="Dittami S."/>
            <person name="Maumus F."/>
            <person name="Michel G."/>
            <person name="Kersting A."/>
            <person name="Lauritano C."/>
            <person name="Lohaus R."/>
            <person name="Toepel M."/>
            <person name="Tonon T."/>
            <person name="Vanneste K."/>
            <person name="Amirebrahimi M."/>
            <person name="Brakel J."/>
            <person name="Bostroem C."/>
            <person name="Chovatia M."/>
            <person name="Grimwood J."/>
            <person name="Jenkins J.W."/>
            <person name="Jueterbock A."/>
            <person name="Mraz A."/>
            <person name="Stam W.T."/>
            <person name="Tice H."/>
            <person name="Bornberg-Bauer E."/>
            <person name="Green P.J."/>
            <person name="Pearson G.A."/>
            <person name="Procaccini G."/>
            <person name="Duarte C.M."/>
            <person name="Schmutz J."/>
            <person name="Reusch T.B.H."/>
            <person name="Van de Peer Y."/>
        </authorList>
    </citation>
    <scope>NUCLEOTIDE SEQUENCE [LARGE SCALE GENOMIC DNA]</scope>
    <source>
        <strain evidence="10">cv. Finnish</strain>
    </source>
</reference>
<comment type="pathway">
    <text evidence="2">Cofactor metabolism; pyridoxal 5'-phosphate salvage; pyridoxal 5'-phosphate from pyridoxamine 5'-phosphate: step 1/1.</text>
</comment>
<evidence type="ECO:0000256" key="3">
    <source>
        <dbReference type="ARBA" id="ARBA00005037"/>
    </source>
</evidence>
<dbReference type="OrthoDB" id="434253at2759"/>
<evidence type="ECO:0000256" key="6">
    <source>
        <dbReference type="ARBA" id="ARBA00022643"/>
    </source>
</evidence>
<dbReference type="GO" id="GO:0010181">
    <property type="term" value="F:FMN binding"/>
    <property type="evidence" value="ECO:0007669"/>
    <property type="project" value="InterPro"/>
</dbReference>
<name>A0A0K9NSR9_ZOSMR</name>
<dbReference type="OMA" id="SEICWYF"/>
<dbReference type="PANTHER" id="PTHR10851">
    <property type="entry name" value="PYRIDOXINE-5-PHOSPHATE OXIDASE"/>
    <property type="match status" value="1"/>
</dbReference>
<dbReference type="EC" id="1.4.3.5" evidence="4"/>
<keyword evidence="7" id="KW-0560">Oxidoreductase</keyword>
<evidence type="ECO:0000313" key="9">
    <source>
        <dbReference type="EMBL" id="KMZ59628.1"/>
    </source>
</evidence>
<evidence type="ECO:0000256" key="2">
    <source>
        <dbReference type="ARBA" id="ARBA00004738"/>
    </source>
</evidence>
<protein>
    <recommendedName>
        <fullName evidence="4">pyridoxal 5'-phosphate synthase</fullName>
        <ecNumber evidence="4">1.4.3.5</ecNumber>
    </recommendedName>
</protein>
<dbReference type="SUPFAM" id="SSF50475">
    <property type="entry name" value="FMN-binding split barrel"/>
    <property type="match status" value="1"/>
</dbReference>
<dbReference type="STRING" id="29655.A0A0K9NSR9"/>
<comment type="cofactor">
    <cofactor evidence="1">
        <name>FMN</name>
        <dbReference type="ChEBI" id="CHEBI:58210"/>
    </cofactor>
</comment>
<dbReference type="Proteomes" id="UP000036987">
    <property type="component" value="Unassembled WGS sequence"/>
</dbReference>
<comment type="caution">
    <text evidence="9">The sequence shown here is derived from an EMBL/GenBank/DDBJ whole genome shotgun (WGS) entry which is preliminary data.</text>
</comment>
<evidence type="ECO:0000256" key="5">
    <source>
        <dbReference type="ARBA" id="ARBA00022630"/>
    </source>
</evidence>
<keyword evidence="10" id="KW-1185">Reference proteome</keyword>
<evidence type="ECO:0000256" key="1">
    <source>
        <dbReference type="ARBA" id="ARBA00001917"/>
    </source>
</evidence>
<dbReference type="InterPro" id="IPR000659">
    <property type="entry name" value="Pyridox_Oxase"/>
</dbReference>
<gene>
    <name evidence="9" type="ORF">ZOSMA_66G00480</name>
</gene>
<accession>A0A0K9NSR9</accession>
<keyword evidence="5" id="KW-0285">Flavoprotein</keyword>
<dbReference type="InterPro" id="IPR024624">
    <property type="entry name" value="Pyridox_Oxase_Alr4036_FMN-bd"/>
</dbReference>
<dbReference type="GO" id="GO:0008615">
    <property type="term" value="P:pyridoxine biosynthetic process"/>
    <property type="evidence" value="ECO:0007669"/>
    <property type="project" value="InterPro"/>
</dbReference>
<dbReference type="EMBL" id="LFYR01001757">
    <property type="protein sequence ID" value="KMZ59628.1"/>
    <property type="molecule type" value="Genomic_DNA"/>
</dbReference>
<comment type="pathway">
    <text evidence="3">Cofactor metabolism; pyridoxal 5'-phosphate salvage; pyridoxal 5'-phosphate from pyridoxine 5'-phosphate: step 1/1.</text>
</comment>